<dbReference type="EMBL" id="BAABAT010000017">
    <property type="protein sequence ID" value="GAA4253977.1"/>
    <property type="molecule type" value="Genomic_DNA"/>
</dbReference>
<comment type="caution">
    <text evidence="2">The sequence shown here is derived from an EMBL/GenBank/DDBJ whole genome shotgun (WGS) entry which is preliminary data.</text>
</comment>
<protein>
    <submittedName>
        <fullName evidence="2">Uncharacterized protein</fullName>
    </submittedName>
</protein>
<dbReference type="Proteomes" id="UP001500620">
    <property type="component" value="Unassembled WGS sequence"/>
</dbReference>
<sequence>MTTSRGPAIVLYLVAALEGVLGVGFLSAGTAGVVPEASMTFSIVGTVLILGAVLLFMLGMRFARRAAMARYLRERGVLGTAQVLGARQTGVTLNDQPQVALDLRITAPGHGTYDASIKEFVPFIALGMLGSGRPLSVRVDAQDRQRILVDWEFVPSASADEIRRAVATPAPVDPAEAARAKAQILATGVPGTVRVLSAEFAGSLDEQGRPVYSAQLHIQVEGRAPVAGPAVFAVPLERVSVMQPGGVIPIKADPYDPQKFAADWDRLPAS</sequence>
<keyword evidence="1" id="KW-0472">Membrane</keyword>
<name>A0ABP8DEB9_9ACTN</name>
<keyword evidence="1" id="KW-0812">Transmembrane</keyword>
<evidence type="ECO:0000256" key="1">
    <source>
        <dbReference type="SAM" id="Phobius"/>
    </source>
</evidence>
<gene>
    <name evidence="2" type="ORF">GCM10022255_056850</name>
</gene>
<feature type="transmembrane region" description="Helical" evidence="1">
    <location>
        <begin position="9"/>
        <end position="34"/>
    </location>
</feature>
<accession>A0ABP8DEB9</accession>
<feature type="transmembrane region" description="Helical" evidence="1">
    <location>
        <begin position="40"/>
        <end position="63"/>
    </location>
</feature>
<keyword evidence="3" id="KW-1185">Reference proteome</keyword>
<proteinExistence type="predicted"/>
<keyword evidence="1" id="KW-1133">Transmembrane helix</keyword>
<dbReference type="RefSeq" id="WP_345131050.1">
    <property type="nucleotide sequence ID" value="NZ_BAABAT010000017.1"/>
</dbReference>
<reference evidence="3" key="1">
    <citation type="journal article" date="2019" name="Int. J. Syst. Evol. Microbiol.">
        <title>The Global Catalogue of Microorganisms (GCM) 10K type strain sequencing project: providing services to taxonomists for standard genome sequencing and annotation.</title>
        <authorList>
            <consortium name="The Broad Institute Genomics Platform"/>
            <consortium name="The Broad Institute Genome Sequencing Center for Infectious Disease"/>
            <person name="Wu L."/>
            <person name="Ma J."/>
        </authorList>
    </citation>
    <scope>NUCLEOTIDE SEQUENCE [LARGE SCALE GENOMIC DNA]</scope>
    <source>
        <strain evidence="3">JCM 17441</strain>
    </source>
</reference>
<evidence type="ECO:0000313" key="2">
    <source>
        <dbReference type="EMBL" id="GAA4253977.1"/>
    </source>
</evidence>
<evidence type="ECO:0000313" key="3">
    <source>
        <dbReference type="Proteomes" id="UP001500620"/>
    </source>
</evidence>
<organism evidence="2 3">
    <name type="scientific">Dactylosporangium darangshiense</name>
    <dbReference type="NCBI Taxonomy" id="579108"/>
    <lineage>
        <taxon>Bacteria</taxon>
        <taxon>Bacillati</taxon>
        <taxon>Actinomycetota</taxon>
        <taxon>Actinomycetes</taxon>
        <taxon>Micromonosporales</taxon>
        <taxon>Micromonosporaceae</taxon>
        <taxon>Dactylosporangium</taxon>
    </lineage>
</organism>